<evidence type="ECO:0000256" key="7">
    <source>
        <dbReference type="SAM" id="Phobius"/>
    </source>
</evidence>
<keyword evidence="5" id="KW-0378">Hydrolase</keyword>
<dbReference type="Proteomes" id="UP001234581">
    <property type="component" value="Unassembled WGS sequence"/>
</dbReference>
<gene>
    <name evidence="9" type="ORF">O0I10_010938</name>
</gene>
<evidence type="ECO:0000256" key="5">
    <source>
        <dbReference type="ARBA" id="ARBA00022801"/>
    </source>
</evidence>
<keyword evidence="7" id="KW-0812">Transmembrane</keyword>
<reference evidence="9 10" key="1">
    <citation type="submission" date="2023-03" db="EMBL/GenBank/DDBJ databases">
        <title>Genome sequence of Lichtheimia ornata CBS 291.66.</title>
        <authorList>
            <person name="Mohabir J.T."/>
            <person name="Shea T.P."/>
            <person name="Kurbessoian T."/>
            <person name="Berby B."/>
            <person name="Fontaine J."/>
            <person name="Livny J."/>
            <person name="Gnirke A."/>
            <person name="Stajich J.E."/>
            <person name="Cuomo C.A."/>
        </authorList>
    </citation>
    <scope>NUCLEOTIDE SEQUENCE [LARGE SCALE GENOMIC DNA]</scope>
    <source>
        <strain evidence="9">CBS 291.66</strain>
    </source>
</reference>
<evidence type="ECO:0000259" key="8">
    <source>
        <dbReference type="PROSITE" id="PS51767"/>
    </source>
</evidence>
<keyword evidence="2" id="KW-0645">Protease</keyword>
<dbReference type="PANTHER" id="PTHR47965">
    <property type="entry name" value="ASPARTYL PROTEASE-RELATED"/>
    <property type="match status" value="1"/>
</dbReference>
<dbReference type="GO" id="GO:0004190">
    <property type="term" value="F:aspartic-type endopeptidase activity"/>
    <property type="evidence" value="ECO:0007669"/>
    <property type="project" value="UniProtKB-KW"/>
</dbReference>
<keyword evidence="7" id="KW-0472">Membrane</keyword>
<dbReference type="InterPro" id="IPR033121">
    <property type="entry name" value="PEPTIDASE_A1"/>
</dbReference>
<dbReference type="EMBL" id="JARTCD010000079">
    <property type="protein sequence ID" value="KAJ8653392.1"/>
    <property type="molecule type" value="Genomic_DNA"/>
</dbReference>
<feature type="domain" description="Peptidase A1" evidence="8">
    <location>
        <begin position="1"/>
        <end position="335"/>
    </location>
</feature>
<name>A0AAD7XX82_9FUNG</name>
<dbReference type="AlphaFoldDB" id="A0AAD7XX82"/>
<dbReference type="PROSITE" id="PS51767">
    <property type="entry name" value="PEPTIDASE_A1"/>
    <property type="match status" value="1"/>
</dbReference>
<feature type="transmembrane region" description="Helical" evidence="7">
    <location>
        <begin position="377"/>
        <end position="398"/>
    </location>
</feature>
<comment type="similarity">
    <text evidence="1">Belongs to the peptidase A1 family.</text>
</comment>
<protein>
    <recommendedName>
        <fullName evidence="8">Peptidase A1 domain-containing protein</fullName>
    </recommendedName>
</protein>
<evidence type="ECO:0000256" key="6">
    <source>
        <dbReference type="ARBA" id="ARBA00023145"/>
    </source>
</evidence>
<comment type="caution">
    <text evidence="9">The sequence shown here is derived from an EMBL/GenBank/DDBJ whole genome shotgun (WGS) entry which is preliminary data.</text>
</comment>
<evidence type="ECO:0000256" key="2">
    <source>
        <dbReference type="ARBA" id="ARBA00022670"/>
    </source>
</evidence>
<evidence type="ECO:0000256" key="4">
    <source>
        <dbReference type="ARBA" id="ARBA00022750"/>
    </source>
</evidence>
<dbReference type="PANTHER" id="PTHR47965:SF12">
    <property type="entry name" value="ASPARTIC PROTEINASE 3-RELATED"/>
    <property type="match status" value="1"/>
</dbReference>
<dbReference type="Pfam" id="PF00026">
    <property type="entry name" value="Asp"/>
    <property type="match status" value="1"/>
</dbReference>
<dbReference type="GO" id="GO:0006508">
    <property type="term" value="P:proteolysis"/>
    <property type="evidence" value="ECO:0007669"/>
    <property type="project" value="UniProtKB-KW"/>
</dbReference>
<dbReference type="SUPFAM" id="SSF50630">
    <property type="entry name" value="Acid proteases"/>
    <property type="match status" value="1"/>
</dbReference>
<organism evidence="9 10">
    <name type="scientific">Lichtheimia ornata</name>
    <dbReference type="NCBI Taxonomy" id="688661"/>
    <lineage>
        <taxon>Eukaryota</taxon>
        <taxon>Fungi</taxon>
        <taxon>Fungi incertae sedis</taxon>
        <taxon>Mucoromycota</taxon>
        <taxon>Mucoromycotina</taxon>
        <taxon>Mucoromycetes</taxon>
        <taxon>Mucorales</taxon>
        <taxon>Lichtheimiaceae</taxon>
        <taxon>Lichtheimia</taxon>
    </lineage>
</organism>
<evidence type="ECO:0000313" key="9">
    <source>
        <dbReference type="EMBL" id="KAJ8653392.1"/>
    </source>
</evidence>
<dbReference type="GeneID" id="83218340"/>
<dbReference type="Gene3D" id="2.40.70.10">
    <property type="entry name" value="Acid Proteases"/>
    <property type="match status" value="1"/>
</dbReference>
<dbReference type="InterPro" id="IPR001461">
    <property type="entry name" value="Aspartic_peptidase_A1"/>
</dbReference>
<keyword evidence="3" id="KW-0732">Signal</keyword>
<proteinExistence type="inferred from homology"/>
<keyword evidence="10" id="KW-1185">Reference proteome</keyword>
<keyword evidence="6" id="KW-0865">Zymogen</keyword>
<keyword evidence="4" id="KW-0064">Aspartyl protease</keyword>
<sequence length="410" mass="45992">MTNPVNASYENANTRSSWEGYATGQLIRLQDKNHRVFARVDAITHNHQYLTSQCPQNHGHWGLAYPELQTRPHDVYFNQDHQRTPSLQTLFDAMRQQLNIPNAFSYQLCPKHRVDANAAKGLQSVSKQQKHKGKSICQNRVGHFWLGGYSTNAMNQQVAWVPLISNQYHYELHVDQFLVNGKRVPMRGINHPRTIIDTGTKDIVLSKQNLQHLLLSIKESGLVQFDSAFVSSEYEQAFWFNRTRLTLPSKAVKLNDDSNVAISLSGQKVDLDIENLFDVVLIDNDDETQPWINISLTGLSSHNDENQVAGTILGNTFMRGKTTIWDRDQGLIGFTSSGYDDDTCCQPGSAADIKALLTAGSAAEHREHEGHSHLQPLFVVLIACATLGATAHIALFVLQYCLSQQKRSTA</sequence>
<keyword evidence="7" id="KW-1133">Transmembrane helix</keyword>
<evidence type="ECO:0000256" key="3">
    <source>
        <dbReference type="ARBA" id="ARBA00022729"/>
    </source>
</evidence>
<dbReference type="RefSeq" id="XP_058338306.1">
    <property type="nucleotide sequence ID" value="XM_058490911.1"/>
</dbReference>
<evidence type="ECO:0000256" key="1">
    <source>
        <dbReference type="ARBA" id="ARBA00007447"/>
    </source>
</evidence>
<evidence type="ECO:0000313" key="10">
    <source>
        <dbReference type="Proteomes" id="UP001234581"/>
    </source>
</evidence>
<accession>A0AAD7XX82</accession>
<dbReference type="InterPro" id="IPR021109">
    <property type="entry name" value="Peptidase_aspartic_dom_sf"/>
</dbReference>